<dbReference type="PROSITE" id="PS00108">
    <property type="entry name" value="PROTEIN_KINASE_ST"/>
    <property type="match status" value="1"/>
</dbReference>
<evidence type="ECO:0000256" key="1">
    <source>
        <dbReference type="ARBA" id="ARBA00022527"/>
    </source>
</evidence>
<evidence type="ECO:0000313" key="10">
    <source>
        <dbReference type="Proteomes" id="UP000094527"/>
    </source>
</evidence>
<dbReference type="PANTHER" id="PTHR44329:SF288">
    <property type="entry name" value="MITOGEN-ACTIVATED PROTEIN KINASE KINASE KINASE 20"/>
    <property type="match status" value="1"/>
</dbReference>
<organism evidence="9 10">
    <name type="scientific">Orchesella cincta</name>
    <name type="common">Springtail</name>
    <name type="synonym">Podura cincta</name>
    <dbReference type="NCBI Taxonomy" id="48709"/>
    <lineage>
        <taxon>Eukaryota</taxon>
        <taxon>Metazoa</taxon>
        <taxon>Ecdysozoa</taxon>
        <taxon>Arthropoda</taxon>
        <taxon>Hexapoda</taxon>
        <taxon>Collembola</taxon>
        <taxon>Entomobryomorpha</taxon>
        <taxon>Entomobryoidea</taxon>
        <taxon>Orchesellidae</taxon>
        <taxon>Orchesellinae</taxon>
        <taxon>Orchesella</taxon>
    </lineage>
</organism>
<comment type="caution">
    <text evidence="9">The sequence shown here is derived from an EMBL/GenBank/DDBJ whole genome shotgun (WGS) entry which is preliminary data.</text>
</comment>
<dbReference type="EMBL" id="LJIJ01000479">
    <property type="protein sequence ID" value="ODM97005.1"/>
    <property type="molecule type" value="Genomic_DNA"/>
</dbReference>
<evidence type="ECO:0000256" key="6">
    <source>
        <dbReference type="PROSITE-ProRule" id="PRU10141"/>
    </source>
</evidence>
<dbReference type="InterPro" id="IPR000719">
    <property type="entry name" value="Prot_kinase_dom"/>
</dbReference>
<dbReference type="OMA" id="GLSMMKS"/>
<keyword evidence="2" id="KW-0808">Transferase</keyword>
<gene>
    <name evidence="9" type="ORF">Ocin01_09677</name>
</gene>
<accession>A0A1D2MWG2</accession>
<dbReference type="AlphaFoldDB" id="A0A1D2MWG2"/>
<feature type="region of interest" description="Disordered" evidence="7">
    <location>
        <begin position="108"/>
        <end position="132"/>
    </location>
</feature>
<dbReference type="InterPro" id="IPR001245">
    <property type="entry name" value="Ser-Thr/Tyr_kinase_cat_dom"/>
</dbReference>
<dbReference type="InterPro" id="IPR051681">
    <property type="entry name" value="Ser/Thr_Kinases-Pseudokinases"/>
</dbReference>
<name>A0A1D2MWG2_ORCCI</name>
<feature type="compositionally biased region" description="Gly residues" evidence="7">
    <location>
        <begin position="113"/>
        <end position="132"/>
    </location>
</feature>
<keyword evidence="4 9" id="KW-0418">Kinase</keyword>
<dbReference type="SMART" id="SM00220">
    <property type="entry name" value="S_TKc"/>
    <property type="match status" value="1"/>
</dbReference>
<dbReference type="GO" id="GO:0006950">
    <property type="term" value="P:response to stress"/>
    <property type="evidence" value="ECO:0007669"/>
    <property type="project" value="UniProtKB-ARBA"/>
</dbReference>
<dbReference type="Pfam" id="PF07714">
    <property type="entry name" value="PK_Tyr_Ser-Thr"/>
    <property type="match status" value="1"/>
</dbReference>
<evidence type="ECO:0000256" key="7">
    <source>
        <dbReference type="SAM" id="MobiDB-lite"/>
    </source>
</evidence>
<dbReference type="Gene3D" id="3.30.200.20">
    <property type="entry name" value="Phosphorylase Kinase, domain 1"/>
    <property type="match status" value="1"/>
</dbReference>
<dbReference type="OrthoDB" id="4062651at2759"/>
<evidence type="ECO:0000256" key="5">
    <source>
        <dbReference type="ARBA" id="ARBA00022840"/>
    </source>
</evidence>
<dbReference type="PROSITE" id="PS50011">
    <property type="entry name" value="PROTEIN_KINASE_DOM"/>
    <property type="match status" value="1"/>
</dbReference>
<dbReference type="STRING" id="48709.A0A1D2MWG2"/>
<dbReference type="Gene3D" id="1.10.510.10">
    <property type="entry name" value="Transferase(Phosphotransferase) domain 1"/>
    <property type="match status" value="1"/>
</dbReference>
<keyword evidence="1" id="KW-0723">Serine/threonine-protein kinase</keyword>
<sequence>MKWLQSKERNVFTINEGTSCYAMYLGSSDCFGWKYVLQLEANEIEHRPQAVPGKQHISVKDKEQGKLGCSLLKLRSISKPLLTMPRSYVDNSYNRSVGRVGMPVGSAVVSRSSGGGGSSYGSSGGGGGTTSSFGGTSGGSGYSYGGSDAGSSSRTYVDNAYNRSAGRVGLPVGSAVMSRSSGDVGSSSGKSGGGEEPKTYVDNAYNRNAGRVGLPVGSAVMSRKKQLYSRRKVLCGQCLQQACWKSWNALGTAPLTVASRSTDAYSSDNAGKTGTYVDNAFNRRLGRVGKPLGTAIYNGASNSKEASKGIYRPEVWKQLRDFDPEHPRLQDIYDLIDRRIQEHKDEPEYVRDCDVAKGILNRHDAAIAQSRAKLQRPPWLLSGEVIDWDELEVGEKLGGGGFGDVHVAIWRRKYQVVVKKLRVQRVHQKKRVQFEQEVKVFSKLHHPVIVDFFGACLETPNIAIVMEFMAGGSLYDVLHIECRNLSITQKLLMGEDILSALAYLHELKVVHRDIKSMNVLVCEGLNHCKLGDFGLALKEENQSSSSMADFSVVGTLRYSSPEMLRGERLTVTQLMAADVYAAALTINELFLEEIPFDNMNQHQVRKAVLDGERPEPSPDSKVEYPSWLGRLLKQGMSGNASERPSAELFCTQFQEKSKKMLPAE</sequence>
<dbReference type="Proteomes" id="UP000094527">
    <property type="component" value="Unassembled WGS sequence"/>
</dbReference>
<feature type="compositionally biased region" description="Low complexity" evidence="7">
    <location>
        <begin position="178"/>
        <end position="189"/>
    </location>
</feature>
<evidence type="ECO:0000256" key="2">
    <source>
        <dbReference type="ARBA" id="ARBA00022679"/>
    </source>
</evidence>
<evidence type="ECO:0000313" key="9">
    <source>
        <dbReference type="EMBL" id="ODM97005.1"/>
    </source>
</evidence>
<reference evidence="9 10" key="1">
    <citation type="journal article" date="2016" name="Genome Biol. Evol.">
        <title>Gene Family Evolution Reflects Adaptation to Soil Environmental Stressors in the Genome of the Collembolan Orchesella cincta.</title>
        <authorList>
            <person name="Faddeeva-Vakhrusheva A."/>
            <person name="Derks M.F."/>
            <person name="Anvar S.Y."/>
            <person name="Agamennone V."/>
            <person name="Suring W."/>
            <person name="Smit S."/>
            <person name="van Straalen N.M."/>
            <person name="Roelofs D."/>
        </authorList>
    </citation>
    <scope>NUCLEOTIDE SEQUENCE [LARGE SCALE GENOMIC DNA]</scope>
    <source>
        <tissue evidence="9">Mixed pool</tissue>
    </source>
</reference>
<keyword evidence="10" id="KW-1185">Reference proteome</keyword>
<dbReference type="InterPro" id="IPR008271">
    <property type="entry name" value="Ser/Thr_kinase_AS"/>
</dbReference>
<evidence type="ECO:0000256" key="4">
    <source>
        <dbReference type="ARBA" id="ARBA00022777"/>
    </source>
</evidence>
<dbReference type="PANTHER" id="PTHR44329">
    <property type="entry name" value="SERINE/THREONINE-PROTEIN KINASE TNNI3K-RELATED"/>
    <property type="match status" value="1"/>
</dbReference>
<dbReference type="PROSITE" id="PS00107">
    <property type="entry name" value="PROTEIN_KINASE_ATP"/>
    <property type="match status" value="1"/>
</dbReference>
<dbReference type="InterPro" id="IPR017441">
    <property type="entry name" value="Protein_kinase_ATP_BS"/>
</dbReference>
<keyword evidence="5 6" id="KW-0067">ATP-binding</keyword>
<dbReference type="InterPro" id="IPR011009">
    <property type="entry name" value="Kinase-like_dom_sf"/>
</dbReference>
<protein>
    <submittedName>
        <fullName evidence="9">Putative serine/threonine-protein kinase/receptor</fullName>
    </submittedName>
</protein>
<feature type="binding site" evidence="6">
    <location>
        <position position="420"/>
    </location>
    <ligand>
        <name>ATP</name>
        <dbReference type="ChEBI" id="CHEBI:30616"/>
    </ligand>
</feature>
<keyword evidence="9" id="KW-0675">Receptor</keyword>
<dbReference type="GO" id="GO:0005524">
    <property type="term" value="F:ATP binding"/>
    <property type="evidence" value="ECO:0007669"/>
    <property type="project" value="UniProtKB-UniRule"/>
</dbReference>
<keyword evidence="3 6" id="KW-0547">Nucleotide-binding</keyword>
<evidence type="ECO:0000259" key="8">
    <source>
        <dbReference type="PROSITE" id="PS50011"/>
    </source>
</evidence>
<feature type="domain" description="Protein kinase" evidence="8">
    <location>
        <begin position="391"/>
        <end position="661"/>
    </location>
</feature>
<evidence type="ECO:0000256" key="3">
    <source>
        <dbReference type="ARBA" id="ARBA00022741"/>
    </source>
</evidence>
<dbReference type="GO" id="GO:0004674">
    <property type="term" value="F:protein serine/threonine kinase activity"/>
    <property type="evidence" value="ECO:0007669"/>
    <property type="project" value="UniProtKB-KW"/>
</dbReference>
<dbReference type="SUPFAM" id="SSF56112">
    <property type="entry name" value="Protein kinase-like (PK-like)"/>
    <property type="match status" value="1"/>
</dbReference>
<proteinExistence type="predicted"/>
<feature type="region of interest" description="Disordered" evidence="7">
    <location>
        <begin position="172"/>
        <end position="201"/>
    </location>
</feature>